<evidence type="ECO:0000313" key="2">
    <source>
        <dbReference type="EMBL" id="PXF64505.1"/>
    </source>
</evidence>
<comment type="caution">
    <text evidence="2">The sequence shown here is derived from an EMBL/GenBank/DDBJ whole genome shotgun (WGS) entry which is preliminary data.</text>
</comment>
<evidence type="ECO:0000313" key="3">
    <source>
        <dbReference type="Proteomes" id="UP000247689"/>
    </source>
</evidence>
<dbReference type="RefSeq" id="WP_110200553.1">
    <property type="nucleotide sequence ID" value="NZ_QICH01000001.1"/>
</dbReference>
<proteinExistence type="predicted"/>
<keyword evidence="3" id="KW-1185">Reference proteome</keyword>
<name>A0A318D999_9GAMM</name>
<dbReference type="EMBL" id="QICH01000001">
    <property type="protein sequence ID" value="PXF64505.1"/>
    <property type="molecule type" value="Genomic_DNA"/>
</dbReference>
<dbReference type="Proteomes" id="UP000247689">
    <property type="component" value="Unassembled WGS sequence"/>
</dbReference>
<organism evidence="2 3">
    <name type="scientific">Kangiella spongicola</name>
    <dbReference type="NCBI Taxonomy" id="796379"/>
    <lineage>
        <taxon>Bacteria</taxon>
        <taxon>Pseudomonadati</taxon>
        <taxon>Pseudomonadota</taxon>
        <taxon>Gammaproteobacteria</taxon>
        <taxon>Kangiellales</taxon>
        <taxon>Kangiellaceae</taxon>
        <taxon>Kangiella</taxon>
    </lineage>
</organism>
<accession>A0A318D999</accession>
<dbReference type="AlphaFoldDB" id="A0A318D999"/>
<sequence length="274" mass="30956">MSNDMKNEQDTKQKLAKAYQEASDETTSPELDASIMAFAQKELESRQQAENNLSWWTRLKLPVSMAAALVVTVGIARFMVELGYGQPDFAEHYSSESTAAQKTNTIVLQDEHFTEQDIVASAPAKKEKISQRQILEQREQELQRLAVVGARVQNEEVARSKKIQQAEQERSYMADAAALEAKEIMHEDATLALTAKAAEPPEKNRLPSAEVVEYTGSQDAIDAPYLPAEEWLAKIESLLESGDKEKAKEQWKKFKKIYPNFPIETPKKQRLEQI</sequence>
<dbReference type="OrthoDB" id="8781918at2"/>
<reference evidence="2 3" key="1">
    <citation type="submission" date="2018-05" db="EMBL/GenBank/DDBJ databases">
        <title>Kangiella spongicola genome sequence.</title>
        <authorList>
            <person name="Maclea K.S."/>
            <person name="Goen A.E."/>
            <person name="Kelley C."/>
            <person name="Underriner A."/>
            <person name="Silverwood T."/>
            <person name="Trachtenberg A.M."/>
        </authorList>
    </citation>
    <scope>NUCLEOTIDE SEQUENCE [LARGE SCALE GENOMIC DNA]</scope>
    <source>
        <strain evidence="2 3">ATCC BAA-2076</strain>
    </source>
</reference>
<feature type="compositionally biased region" description="Basic and acidic residues" evidence="1">
    <location>
        <begin position="1"/>
        <end position="13"/>
    </location>
</feature>
<gene>
    <name evidence="2" type="ORF">DL796_05025</name>
</gene>
<feature type="region of interest" description="Disordered" evidence="1">
    <location>
        <begin position="1"/>
        <end position="32"/>
    </location>
</feature>
<evidence type="ECO:0000256" key="1">
    <source>
        <dbReference type="SAM" id="MobiDB-lite"/>
    </source>
</evidence>
<protein>
    <submittedName>
        <fullName evidence="2">Uncharacterized protein</fullName>
    </submittedName>
</protein>